<dbReference type="AlphaFoldDB" id="A0A067SBA6"/>
<keyword evidence="2" id="KW-1185">Reference proteome</keyword>
<gene>
    <name evidence="1" type="ORF">GALMADRAFT_1354941</name>
</gene>
<sequence length="427" mass="48420">RHRTLFRWSNTSCPTVDLTSLIALLYCQWNLGPMVFSFFPPYRSKAWMAKFISKVFAILRKRPNTDREANWEGNWHLEATSGHIGHNYQNVNSIHRLLLTPTIGLAPNHADPLSEQLGLCPILETREPPPDDSGGHENVTQRRMERLEEMIGVLVQAQYRPRMPPINSVDFIFVMDATGGKHPLTMNMAGSLEAIFSVFEIFIRLAKSPSNFITLFGCMDFGTYVLSIEDGAEGIQLFSPDISNVFQHGPSVVMNIVMRQEFAEREYKFPFCYNWNALRGQSSIDCCSCKQRFKVTRAGKIIAKLQTSYQERNLIRNLHLEQYQDHDLYCSPKCEGYDSPPSPLNYNYMGTSHHSQWTGNDSAGILARAAKLSSGAPEEEPCDDRSPFPFLSGGIFCQPPPKLLKSHPRPIHLNSCAILFSEPFTQH</sequence>
<evidence type="ECO:0000313" key="2">
    <source>
        <dbReference type="Proteomes" id="UP000027222"/>
    </source>
</evidence>
<dbReference type="Proteomes" id="UP000027222">
    <property type="component" value="Unassembled WGS sequence"/>
</dbReference>
<accession>A0A067SBA6</accession>
<proteinExistence type="predicted"/>
<dbReference type="EMBL" id="KL142410">
    <property type="protein sequence ID" value="KDR68151.1"/>
    <property type="molecule type" value="Genomic_DNA"/>
</dbReference>
<reference evidence="2" key="1">
    <citation type="journal article" date="2014" name="Proc. Natl. Acad. Sci. U.S.A.">
        <title>Extensive sampling of basidiomycete genomes demonstrates inadequacy of the white-rot/brown-rot paradigm for wood decay fungi.</title>
        <authorList>
            <person name="Riley R."/>
            <person name="Salamov A.A."/>
            <person name="Brown D.W."/>
            <person name="Nagy L.G."/>
            <person name="Floudas D."/>
            <person name="Held B.W."/>
            <person name="Levasseur A."/>
            <person name="Lombard V."/>
            <person name="Morin E."/>
            <person name="Otillar R."/>
            <person name="Lindquist E.A."/>
            <person name="Sun H."/>
            <person name="LaButti K.M."/>
            <person name="Schmutz J."/>
            <person name="Jabbour D."/>
            <person name="Luo H."/>
            <person name="Baker S.E."/>
            <person name="Pisabarro A.G."/>
            <person name="Walton J.D."/>
            <person name="Blanchette R.A."/>
            <person name="Henrissat B."/>
            <person name="Martin F."/>
            <person name="Cullen D."/>
            <person name="Hibbett D.S."/>
            <person name="Grigoriev I.V."/>
        </authorList>
    </citation>
    <scope>NUCLEOTIDE SEQUENCE [LARGE SCALE GENOMIC DNA]</scope>
    <source>
        <strain evidence="2">CBS 339.88</strain>
    </source>
</reference>
<evidence type="ECO:0000313" key="1">
    <source>
        <dbReference type="EMBL" id="KDR68151.1"/>
    </source>
</evidence>
<protein>
    <submittedName>
        <fullName evidence="1">Uncharacterized protein</fullName>
    </submittedName>
</protein>
<dbReference type="HOGENOM" id="CLU_643346_0_0_1"/>
<organism evidence="1 2">
    <name type="scientific">Galerina marginata (strain CBS 339.88)</name>
    <dbReference type="NCBI Taxonomy" id="685588"/>
    <lineage>
        <taxon>Eukaryota</taxon>
        <taxon>Fungi</taxon>
        <taxon>Dikarya</taxon>
        <taxon>Basidiomycota</taxon>
        <taxon>Agaricomycotina</taxon>
        <taxon>Agaricomycetes</taxon>
        <taxon>Agaricomycetidae</taxon>
        <taxon>Agaricales</taxon>
        <taxon>Agaricineae</taxon>
        <taxon>Strophariaceae</taxon>
        <taxon>Galerina</taxon>
    </lineage>
</organism>
<feature type="non-terminal residue" evidence="1">
    <location>
        <position position="1"/>
    </location>
</feature>
<name>A0A067SBA6_GALM3</name>